<feature type="domain" description="Helicase C-terminal" evidence="11">
    <location>
        <begin position="270"/>
        <end position="429"/>
    </location>
</feature>
<evidence type="ECO:0000256" key="6">
    <source>
        <dbReference type="ARBA" id="ARBA00023125"/>
    </source>
</evidence>
<keyword evidence="7" id="KW-0234">DNA repair</keyword>
<evidence type="ECO:0000256" key="9">
    <source>
        <dbReference type="ARBA" id="ARBA00093467"/>
    </source>
</evidence>
<dbReference type="Pfam" id="PF00270">
    <property type="entry name" value="DEAD"/>
    <property type="match status" value="1"/>
</dbReference>
<dbReference type="InterPro" id="IPR026362">
    <property type="entry name" value="DEXH_lig_assoc"/>
</dbReference>
<dbReference type="SMART" id="SM00490">
    <property type="entry name" value="HELICc"/>
    <property type="match status" value="1"/>
</dbReference>
<dbReference type="PANTHER" id="PTHR47962">
    <property type="entry name" value="ATP-DEPENDENT HELICASE LHR-RELATED-RELATED"/>
    <property type="match status" value="1"/>
</dbReference>
<dbReference type="InterPro" id="IPR027417">
    <property type="entry name" value="P-loop_NTPase"/>
</dbReference>
<accession>A0A1H5HW85</accession>
<keyword evidence="8" id="KW-0413">Isomerase</keyword>
<evidence type="ECO:0000259" key="10">
    <source>
        <dbReference type="PROSITE" id="PS51192"/>
    </source>
</evidence>
<dbReference type="InterPro" id="IPR045628">
    <property type="entry name" value="Lhr_WH_dom"/>
</dbReference>
<evidence type="ECO:0000259" key="11">
    <source>
        <dbReference type="PROSITE" id="PS51194"/>
    </source>
</evidence>
<dbReference type="InterPro" id="IPR014001">
    <property type="entry name" value="Helicase_ATP-bd"/>
</dbReference>
<keyword evidence="5" id="KW-0067">ATP-binding</keyword>
<dbReference type="PROSITE" id="PS51194">
    <property type="entry name" value="HELICASE_CTER"/>
    <property type="match status" value="1"/>
</dbReference>
<dbReference type="InterPro" id="IPR011545">
    <property type="entry name" value="DEAD/DEAH_box_helicase_dom"/>
</dbReference>
<dbReference type="PROSITE" id="PS51192">
    <property type="entry name" value="HELICASE_ATP_BIND_1"/>
    <property type="match status" value="1"/>
</dbReference>
<dbReference type="GO" id="GO:0016887">
    <property type="term" value="F:ATP hydrolysis activity"/>
    <property type="evidence" value="ECO:0007669"/>
    <property type="project" value="TreeGrafter"/>
</dbReference>
<comment type="similarity">
    <text evidence="9">Belongs to the Lhr helicase family. Lhr-Core subfamily.</text>
</comment>
<dbReference type="SMART" id="SM00487">
    <property type="entry name" value="DEXDc"/>
    <property type="match status" value="1"/>
</dbReference>
<evidence type="ECO:0000256" key="1">
    <source>
        <dbReference type="ARBA" id="ARBA00022741"/>
    </source>
</evidence>
<keyword evidence="13" id="KW-1185">Reference proteome</keyword>
<dbReference type="STRING" id="390640.SAMN04488034_101260"/>
<dbReference type="SUPFAM" id="SSF52540">
    <property type="entry name" value="P-loop containing nucleoside triphosphate hydrolases"/>
    <property type="match status" value="1"/>
</dbReference>
<dbReference type="AlphaFoldDB" id="A0A1H5HW85"/>
<dbReference type="GO" id="GO:0005524">
    <property type="term" value="F:ATP binding"/>
    <property type="evidence" value="ECO:0007669"/>
    <property type="project" value="UniProtKB-KW"/>
</dbReference>
<dbReference type="Pfam" id="PF00271">
    <property type="entry name" value="Helicase_C"/>
    <property type="match status" value="1"/>
</dbReference>
<dbReference type="InterPro" id="IPR013701">
    <property type="entry name" value="Lhr-like_DEAD/DEAH_assoc"/>
</dbReference>
<reference evidence="12 13" key="1">
    <citation type="submission" date="2016-10" db="EMBL/GenBank/DDBJ databases">
        <authorList>
            <person name="de Groot N.N."/>
        </authorList>
    </citation>
    <scope>NUCLEOTIDE SEQUENCE [LARGE SCALE GENOMIC DNA]</scope>
    <source>
        <strain evidence="12 13">DSM 23553</strain>
    </source>
</reference>
<keyword evidence="6" id="KW-0238">DNA-binding</keyword>
<dbReference type="EMBL" id="FNUG01000001">
    <property type="protein sequence ID" value="SEE32090.1"/>
    <property type="molecule type" value="Genomic_DNA"/>
</dbReference>
<evidence type="ECO:0000313" key="13">
    <source>
        <dbReference type="Proteomes" id="UP000199448"/>
    </source>
</evidence>
<proteinExistence type="inferred from homology"/>
<dbReference type="InterPro" id="IPR052511">
    <property type="entry name" value="ATP-dep_Helicase"/>
</dbReference>
<keyword evidence="1" id="KW-0547">Nucleotide-binding</keyword>
<dbReference type="GO" id="GO:0004386">
    <property type="term" value="F:helicase activity"/>
    <property type="evidence" value="ECO:0007669"/>
    <property type="project" value="UniProtKB-KW"/>
</dbReference>
<evidence type="ECO:0000256" key="3">
    <source>
        <dbReference type="ARBA" id="ARBA00022801"/>
    </source>
</evidence>
<dbReference type="CDD" id="cd17922">
    <property type="entry name" value="DEXHc_LHR-like"/>
    <property type="match status" value="1"/>
</dbReference>
<keyword evidence="4 12" id="KW-0347">Helicase</keyword>
<gene>
    <name evidence="12" type="ORF">SAMN04488034_101260</name>
</gene>
<dbReference type="NCBIfam" id="TIGR04121">
    <property type="entry name" value="DEXH_lig_assoc"/>
    <property type="match status" value="1"/>
</dbReference>
<evidence type="ECO:0000313" key="12">
    <source>
        <dbReference type="EMBL" id="SEE32090.1"/>
    </source>
</evidence>
<evidence type="ECO:0000256" key="8">
    <source>
        <dbReference type="ARBA" id="ARBA00023235"/>
    </source>
</evidence>
<keyword evidence="3" id="KW-0378">Hydrolase</keyword>
<keyword evidence="2" id="KW-0227">DNA damage</keyword>
<evidence type="ECO:0000256" key="4">
    <source>
        <dbReference type="ARBA" id="ARBA00022806"/>
    </source>
</evidence>
<name>A0A1H5HW85_9FLAO</name>
<sequence length="839" mass="96008">MLREGGSAGRRRRKGPSRIMNRNELLKIAENWFSSQNWKPFPFQKQTWNAFLQSKHGLLNAPTGSGKTYALWIPIVLDYIRQNPDYKTKHKPGLKAIWITPLRALSVEIEQAANRFAQDIGSGLTVGIRTGDTPQKIRTAQKKKMPDLLITTPESLQLLLSSKGYDKTFKDLNAIVIDEWHELLGTKRGVQVELALSRLKTISPKMKIWGISATIGNLQQAREVLLGPGSEAFENSVLIKAKINKKIKVSSIIPEKMETFPWRGHLGMHLLDEVIPIIRNSKTTLLFTNTRSQCEIWFQRILQKYPEFAGELAMHHGSINKETRLWVEQAIRDEQLKAVVATSSLDLGVDFAPVETIIQIGGPKGVARFLQRAGRSGHRPGEESVIYFLPTHAMELIEASALQKAVKNTAVEDRVPYLQSFDVLVQYLTTLAVSDGFFPKDIYPEVKSTFCYQALSDDQWEWILNFITKGSQTLQAYDEYKKVEIEENGKFKVNNRAIAMRHRLQIGTIVGDAVLSVKYLGGGYIGTIEEWFISKLNPGDVFTFAGKNLELYKVKNMQVIVKKSKQKSSRFPSWAGGRMTFSAQMSELLREEMFVAAGKSHKSVELKALSHIFKRQKKESIIPGKDEFLIETFKTREGYHAIFYPFEGRFVHEAMASLLAYRISLLSPITFSLAFNDYGFELLSDQPIDMQQVFDNNLITSEYLMDDLQKSLNATEMARRKFRDIAVISGMVFTGFPNKMIKTKHLQSNSQLLFSVFRDYEPDNLLFQQAFRETFEHQLEEGRLLMAMERIEQQTIVWKDCEKPTPFAFPIITDRLREKLTSEKLEDRVKRMMAQWENL</sequence>
<protein>
    <submittedName>
        <fullName evidence="12">ATP-dependent helicase Lhr and Lhr-like helicase</fullName>
    </submittedName>
</protein>
<dbReference type="PIRSF" id="PIRSF037307">
    <property type="entry name" value="Lhr-like_helic_prd"/>
    <property type="match status" value="1"/>
</dbReference>
<dbReference type="CDD" id="cd18796">
    <property type="entry name" value="SF2_C_LHR"/>
    <property type="match status" value="1"/>
</dbReference>
<dbReference type="Pfam" id="PF19306">
    <property type="entry name" value="WHD_Lhr"/>
    <property type="match status" value="1"/>
</dbReference>
<evidence type="ECO:0000256" key="7">
    <source>
        <dbReference type="ARBA" id="ARBA00023204"/>
    </source>
</evidence>
<dbReference type="InterPro" id="IPR017170">
    <property type="entry name" value="Lhr-like"/>
</dbReference>
<dbReference type="GO" id="GO:0006281">
    <property type="term" value="P:DNA repair"/>
    <property type="evidence" value="ECO:0007669"/>
    <property type="project" value="UniProtKB-KW"/>
</dbReference>
<dbReference type="PANTHER" id="PTHR47962:SF3">
    <property type="entry name" value="LARGE ATP-DEPENDENT HELICASE-RELATED PROTEIN"/>
    <property type="match status" value="1"/>
</dbReference>
<evidence type="ECO:0000256" key="5">
    <source>
        <dbReference type="ARBA" id="ARBA00022840"/>
    </source>
</evidence>
<dbReference type="Pfam" id="PF08494">
    <property type="entry name" value="DEAD_assoc"/>
    <property type="match status" value="1"/>
</dbReference>
<dbReference type="GO" id="GO:0003677">
    <property type="term" value="F:DNA binding"/>
    <property type="evidence" value="ECO:0007669"/>
    <property type="project" value="UniProtKB-KW"/>
</dbReference>
<dbReference type="Gene3D" id="3.40.50.300">
    <property type="entry name" value="P-loop containing nucleotide triphosphate hydrolases"/>
    <property type="match status" value="2"/>
</dbReference>
<evidence type="ECO:0000256" key="2">
    <source>
        <dbReference type="ARBA" id="ARBA00022763"/>
    </source>
</evidence>
<feature type="domain" description="Helicase ATP-binding" evidence="10">
    <location>
        <begin position="48"/>
        <end position="217"/>
    </location>
</feature>
<dbReference type="Proteomes" id="UP000199448">
    <property type="component" value="Unassembled WGS sequence"/>
</dbReference>
<dbReference type="InterPro" id="IPR001650">
    <property type="entry name" value="Helicase_C-like"/>
</dbReference>
<organism evidence="12 13">
    <name type="scientific">Salinimicrobium catena</name>
    <dbReference type="NCBI Taxonomy" id="390640"/>
    <lineage>
        <taxon>Bacteria</taxon>
        <taxon>Pseudomonadati</taxon>
        <taxon>Bacteroidota</taxon>
        <taxon>Flavobacteriia</taxon>
        <taxon>Flavobacteriales</taxon>
        <taxon>Flavobacteriaceae</taxon>
        <taxon>Salinimicrobium</taxon>
    </lineage>
</organism>